<dbReference type="InParanoid" id="A0A1Y1XXH7"/>
<gene>
    <name evidence="3" type="ORF">K493DRAFT_58907</name>
</gene>
<dbReference type="AlphaFoldDB" id="A0A1Y1XXH7"/>
<reference evidence="3 4" key="1">
    <citation type="submission" date="2016-07" db="EMBL/GenBank/DDBJ databases">
        <title>Pervasive Adenine N6-methylation of Active Genes in Fungi.</title>
        <authorList>
            <consortium name="DOE Joint Genome Institute"/>
            <person name="Mondo S.J."/>
            <person name="Dannebaum R.O."/>
            <person name="Kuo R.C."/>
            <person name="Labutti K."/>
            <person name="Haridas S."/>
            <person name="Kuo A."/>
            <person name="Salamov A."/>
            <person name="Ahrendt S.R."/>
            <person name="Lipzen A."/>
            <person name="Sullivan W."/>
            <person name="Andreopoulos W.B."/>
            <person name="Clum A."/>
            <person name="Lindquist E."/>
            <person name="Daum C."/>
            <person name="Ramamoorthy G.K."/>
            <person name="Gryganskyi A."/>
            <person name="Culley D."/>
            <person name="Magnuson J.K."/>
            <person name="James T.Y."/>
            <person name="O'Malley M.A."/>
            <person name="Stajich J.E."/>
            <person name="Spatafora J.W."/>
            <person name="Visel A."/>
            <person name="Grigoriev I.V."/>
        </authorList>
    </citation>
    <scope>NUCLEOTIDE SEQUENCE [LARGE SCALE GENOMIC DNA]</scope>
    <source>
        <strain evidence="3 4">CBS 931.73</strain>
    </source>
</reference>
<comment type="caution">
    <text evidence="3">The sequence shown here is derived from an EMBL/GenBank/DDBJ whole genome shotgun (WGS) entry which is preliminary data.</text>
</comment>
<name>A0A1Y1XXH7_9FUNG</name>
<evidence type="ECO:0000256" key="2">
    <source>
        <dbReference type="SAM" id="MobiDB-lite"/>
    </source>
</evidence>
<feature type="coiled-coil region" evidence="1">
    <location>
        <begin position="211"/>
        <end position="264"/>
    </location>
</feature>
<evidence type="ECO:0000256" key="1">
    <source>
        <dbReference type="SAM" id="Coils"/>
    </source>
</evidence>
<dbReference type="Proteomes" id="UP000193498">
    <property type="component" value="Unassembled WGS sequence"/>
</dbReference>
<accession>A0A1Y1XXH7</accession>
<organism evidence="3 4">
    <name type="scientific">Basidiobolus meristosporus CBS 931.73</name>
    <dbReference type="NCBI Taxonomy" id="1314790"/>
    <lineage>
        <taxon>Eukaryota</taxon>
        <taxon>Fungi</taxon>
        <taxon>Fungi incertae sedis</taxon>
        <taxon>Zoopagomycota</taxon>
        <taxon>Entomophthoromycotina</taxon>
        <taxon>Basidiobolomycetes</taxon>
        <taxon>Basidiobolales</taxon>
        <taxon>Basidiobolaceae</taxon>
        <taxon>Basidiobolus</taxon>
    </lineage>
</organism>
<evidence type="ECO:0000313" key="3">
    <source>
        <dbReference type="EMBL" id="ORX90459.1"/>
    </source>
</evidence>
<feature type="compositionally biased region" description="Low complexity" evidence="2">
    <location>
        <begin position="1"/>
        <end position="20"/>
    </location>
</feature>
<feature type="region of interest" description="Disordered" evidence="2">
    <location>
        <begin position="1"/>
        <end position="85"/>
    </location>
</feature>
<protein>
    <submittedName>
        <fullName evidence="3">Uncharacterized protein</fullName>
    </submittedName>
</protein>
<keyword evidence="1" id="KW-0175">Coiled coil</keyword>
<dbReference type="EMBL" id="MCFE01000379">
    <property type="protein sequence ID" value="ORX90459.1"/>
    <property type="molecule type" value="Genomic_DNA"/>
</dbReference>
<keyword evidence="4" id="KW-1185">Reference proteome</keyword>
<feature type="compositionally biased region" description="Polar residues" evidence="2">
    <location>
        <begin position="55"/>
        <end position="85"/>
    </location>
</feature>
<sequence length="357" mass="40554">MSDPDFSVISSPSPSIYVSSNRIRKKPSSCSSQSDTEEAPSISEQAETNLLKPATTPSFSRTTTPLNSPTARSYSSLFPSQPNSMARHTNVNIHSIFSKLNTLNEKTRHDDKRSFLHSIKGHMRRNSKEKFHSLFDPGEGSPLNDTWRGTPLPVFTGEDSSYSPTLSPRSPLDSPTVTAYPTFAKSSSHSKKRLVQDNTIEEIAREIEQYYVQNNQRIEQYIDQIATLEKQKRDAVQESNQWKKKFIQAENQSHQRELELKEELQKFREKYLRDLDGIKRAHRKKCQQYGDTIKKLMTTNESFRSQLQESGIAPITSTPMAGPMVDPEYNENHEYIKVPFSLASSSPTELCNLLAGM</sequence>
<evidence type="ECO:0000313" key="4">
    <source>
        <dbReference type="Proteomes" id="UP000193498"/>
    </source>
</evidence>
<proteinExistence type="predicted"/>